<dbReference type="PANTHER" id="PTHR46558">
    <property type="entry name" value="TRACRIPTIONAL REGULATORY PROTEIN-RELATED-RELATED"/>
    <property type="match status" value="1"/>
</dbReference>
<dbReference type="SMART" id="SM00530">
    <property type="entry name" value="HTH_XRE"/>
    <property type="match status" value="1"/>
</dbReference>
<gene>
    <name evidence="3" type="ORF">IAA70_00470</name>
</gene>
<reference evidence="3" key="1">
    <citation type="submission" date="2020-10" db="EMBL/GenBank/DDBJ databases">
        <authorList>
            <person name="Gilroy R."/>
        </authorList>
    </citation>
    <scope>NUCLEOTIDE SEQUENCE</scope>
    <source>
        <strain evidence="3">ChiHjej9B8-7071</strain>
    </source>
</reference>
<keyword evidence="1" id="KW-0238">DNA-binding</keyword>
<dbReference type="EMBL" id="DVGD01000012">
    <property type="protein sequence ID" value="HIR08857.1"/>
    <property type="molecule type" value="Genomic_DNA"/>
</dbReference>
<dbReference type="CDD" id="cd00093">
    <property type="entry name" value="HTH_XRE"/>
    <property type="match status" value="1"/>
</dbReference>
<dbReference type="Pfam" id="PF13560">
    <property type="entry name" value="HTH_31"/>
    <property type="match status" value="1"/>
</dbReference>
<feature type="domain" description="HTH cro/C1-type" evidence="2">
    <location>
        <begin position="15"/>
        <end position="69"/>
    </location>
</feature>
<comment type="caution">
    <text evidence="3">The sequence shown here is derived from an EMBL/GenBank/DDBJ whole genome shotgun (WGS) entry which is preliminary data.</text>
</comment>
<evidence type="ECO:0000259" key="2">
    <source>
        <dbReference type="PROSITE" id="PS50943"/>
    </source>
</evidence>
<protein>
    <submittedName>
        <fullName evidence="3">Helix-turn-helix transcriptional regulator</fullName>
    </submittedName>
</protein>
<dbReference type="PROSITE" id="PS50943">
    <property type="entry name" value="HTH_CROC1"/>
    <property type="match status" value="1"/>
</dbReference>
<evidence type="ECO:0000313" key="3">
    <source>
        <dbReference type="EMBL" id="HIR08857.1"/>
    </source>
</evidence>
<dbReference type="Proteomes" id="UP000824258">
    <property type="component" value="Unassembled WGS sequence"/>
</dbReference>
<reference evidence="3" key="2">
    <citation type="journal article" date="2021" name="PeerJ">
        <title>Extensive microbial diversity within the chicken gut microbiome revealed by metagenomics and culture.</title>
        <authorList>
            <person name="Gilroy R."/>
            <person name="Ravi A."/>
            <person name="Getino M."/>
            <person name="Pursley I."/>
            <person name="Horton D.L."/>
            <person name="Alikhan N.F."/>
            <person name="Baker D."/>
            <person name="Gharbi K."/>
            <person name="Hall N."/>
            <person name="Watson M."/>
            <person name="Adriaenssens E.M."/>
            <person name="Foster-Nyarko E."/>
            <person name="Jarju S."/>
            <person name="Secka A."/>
            <person name="Antonio M."/>
            <person name="Oren A."/>
            <person name="Chaudhuri R.R."/>
            <person name="La Ragione R."/>
            <person name="Hildebrand F."/>
            <person name="Pallen M.J."/>
        </authorList>
    </citation>
    <scope>NUCLEOTIDE SEQUENCE</scope>
    <source>
        <strain evidence="3">ChiHjej9B8-7071</strain>
    </source>
</reference>
<dbReference type="InterPro" id="IPR001387">
    <property type="entry name" value="Cro/C1-type_HTH"/>
</dbReference>
<proteinExistence type="predicted"/>
<dbReference type="Gene3D" id="1.10.260.40">
    <property type="entry name" value="lambda repressor-like DNA-binding domains"/>
    <property type="match status" value="1"/>
</dbReference>
<dbReference type="InterPro" id="IPR010982">
    <property type="entry name" value="Lambda_DNA-bd_dom_sf"/>
</dbReference>
<sequence>MRQKKEINVELGRRVRKAREAAGLTQERFAELIGISPQNVSCVERGLAGVSLTVLRRMCEILHVSSDSLLMGEAASNRADVIAHRLEKLPPEQFRVVQEVINSVLELTALPEEKQEPES</sequence>
<dbReference type="AlphaFoldDB" id="A0A9D1A5W5"/>
<evidence type="ECO:0000256" key="1">
    <source>
        <dbReference type="ARBA" id="ARBA00023125"/>
    </source>
</evidence>
<dbReference type="SUPFAM" id="SSF47413">
    <property type="entry name" value="lambda repressor-like DNA-binding domains"/>
    <property type="match status" value="1"/>
</dbReference>
<dbReference type="GO" id="GO:0003677">
    <property type="term" value="F:DNA binding"/>
    <property type="evidence" value="ECO:0007669"/>
    <property type="project" value="UniProtKB-KW"/>
</dbReference>
<organism evidence="3 4">
    <name type="scientific">Candidatus Avoscillospira stercoripullorum</name>
    <dbReference type="NCBI Taxonomy" id="2840709"/>
    <lineage>
        <taxon>Bacteria</taxon>
        <taxon>Bacillati</taxon>
        <taxon>Bacillota</taxon>
        <taxon>Clostridia</taxon>
        <taxon>Eubacteriales</taxon>
        <taxon>Oscillospiraceae</taxon>
        <taxon>Oscillospiraceae incertae sedis</taxon>
        <taxon>Candidatus Avoscillospira</taxon>
    </lineage>
</organism>
<name>A0A9D1A5W5_9FIRM</name>
<evidence type="ECO:0000313" key="4">
    <source>
        <dbReference type="Proteomes" id="UP000824258"/>
    </source>
</evidence>
<accession>A0A9D1A5W5</accession>
<dbReference type="PANTHER" id="PTHR46558:SF11">
    <property type="entry name" value="HTH-TYPE TRANSCRIPTIONAL REGULATOR XRE"/>
    <property type="match status" value="1"/>
</dbReference>